<evidence type="ECO:0000313" key="2">
    <source>
        <dbReference type="Proteomes" id="UP000790709"/>
    </source>
</evidence>
<sequence>MSYQCIGRPSLDDTAPTGNGSLPHSRSSHWPSFLRGTCYTLHIVLVALHLCLVGFAFHHTEHTVIIPITAHTSVLTTALSASLQAFYTLYTALLVYVTQRVSLLRRLSQRQMLTTVHDVTGAWSGLGAAFDTLWQQTKVVASPLGVFSVTAYLLGITALHITSSSILQFQNFNSTLTTSVPTAVGWPDPSVSFTGFNWSTIASLAPFVKNLSGFSNAGLANGTVYDVLLDSASGTGNTTVNATSVTTSCAVVSGWNYEPNGTYLYIYTDEMDMVGSALFSIPWKDQVLWLDTKGDGFNENVLTFIVTTALNGSSALLDSAVVPLNWTYVLLPPNSSNGILSGPFSSELKMFVVSCNTSLVSTSAIVDVRSNELLSVAFQGPLSSSWTIASLSSMYFRTREVANDTWLSSLYLSQRMLDALLPTICTASEEGCAGYQPGVLDVYLMRSLGMNASQINPASYTTFPINTGNTTPSFTLSVDQMEMGLSRVLATAIWTAGQLGEASGGFNHSIGSATITEPVLEMRLNINWIPLLLALAASIVLLVLAIQMTCVGSGEPRRSNLVNNTGVLELIWLASRLPELRDGIGEVEDPNTDDLRAAGMFNVLLANINGKHQKANLDDRNEINYQITEVFYCSLDTPWTSMVEPRYTSVPKEESESALGPGHETSQMSDDGMHPFPGVFLTSPPIV</sequence>
<reference evidence="1" key="1">
    <citation type="journal article" date="2021" name="New Phytol.">
        <title>Evolutionary innovations through gain and loss of genes in the ectomycorrhizal Boletales.</title>
        <authorList>
            <person name="Wu G."/>
            <person name="Miyauchi S."/>
            <person name="Morin E."/>
            <person name="Kuo A."/>
            <person name="Drula E."/>
            <person name="Varga T."/>
            <person name="Kohler A."/>
            <person name="Feng B."/>
            <person name="Cao Y."/>
            <person name="Lipzen A."/>
            <person name="Daum C."/>
            <person name="Hundley H."/>
            <person name="Pangilinan J."/>
            <person name="Johnson J."/>
            <person name="Barry K."/>
            <person name="LaButti K."/>
            <person name="Ng V."/>
            <person name="Ahrendt S."/>
            <person name="Min B."/>
            <person name="Choi I.G."/>
            <person name="Park H."/>
            <person name="Plett J.M."/>
            <person name="Magnuson J."/>
            <person name="Spatafora J.W."/>
            <person name="Nagy L.G."/>
            <person name="Henrissat B."/>
            <person name="Grigoriev I.V."/>
            <person name="Yang Z.L."/>
            <person name="Xu J."/>
            <person name="Martin F.M."/>
        </authorList>
    </citation>
    <scope>NUCLEOTIDE SEQUENCE</scope>
    <source>
        <strain evidence="1">KUC20120723A-06</strain>
    </source>
</reference>
<comment type="caution">
    <text evidence="1">The sequence shown here is derived from an EMBL/GenBank/DDBJ whole genome shotgun (WGS) entry which is preliminary data.</text>
</comment>
<proteinExistence type="predicted"/>
<accession>A0ACB8B718</accession>
<keyword evidence="2" id="KW-1185">Reference proteome</keyword>
<name>A0ACB8B718_9AGAM</name>
<evidence type="ECO:0000313" key="1">
    <source>
        <dbReference type="EMBL" id="KAH7920956.1"/>
    </source>
</evidence>
<organism evidence="1 2">
    <name type="scientific">Leucogyrophana mollusca</name>
    <dbReference type="NCBI Taxonomy" id="85980"/>
    <lineage>
        <taxon>Eukaryota</taxon>
        <taxon>Fungi</taxon>
        <taxon>Dikarya</taxon>
        <taxon>Basidiomycota</taxon>
        <taxon>Agaricomycotina</taxon>
        <taxon>Agaricomycetes</taxon>
        <taxon>Agaricomycetidae</taxon>
        <taxon>Boletales</taxon>
        <taxon>Boletales incertae sedis</taxon>
        <taxon>Leucogyrophana</taxon>
    </lineage>
</organism>
<dbReference type="Proteomes" id="UP000790709">
    <property type="component" value="Unassembled WGS sequence"/>
</dbReference>
<gene>
    <name evidence="1" type="ORF">BV22DRAFT_1132656</name>
</gene>
<dbReference type="EMBL" id="MU266549">
    <property type="protein sequence ID" value="KAH7920956.1"/>
    <property type="molecule type" value="Genomic_DNA"/>
</dbReference>
<protein>
    <submittedName>
        <fullName evidence="1">Uncharacterized protein</fullName>
    </submittedName>
</protein>